<proteinExistence type="predicted"/>
<dbReference type="VEuPathDB" id="FungiDB:AAP_02865"/>
<evidence type="ECO:0000256" key="1">
    <source>
        <dbReference type="SAM" id="MobiDB-lite"/>
    </source>
</evidence>
<gene>
    <name evidence="2" type="ORF">AAP_02865</name>
</gene>
<dbReference type="AlphaFoldDB" id="A0A167ZKK9"/>
<dbReference type="EMBL" id="AZGZ01000010">
    <property type="protein sequence ID" value="KZZ92784.1"/>
    <property type="molecule type" value="Genomic_DNA"/>
</dbReference>
<feature type="region of interest" description="Disordered" evidence="1">
    <location>
        <begin position="323"/>
        <end position="348"/>
    </location>
</feature>
<feature type="compositionally biased region" description="Low complexity" evidence="1">
    <location>
        <begin position="114"/>
        <end position="127"/>
    </location>
</feature>
<accession>A0A167ZKK9</accession>
<keyword evidence="3" id="KW-1185">Reference proteome</keyword>
<evidence type="ECO:0000313" key="3">
    <source>
        <dbReference type="Proteomes" id="UP000242877"/>
    </source>
</evidence>
<name>A0A167ZKK9_9EURO</name>
<dbReference type="Proteomes" id="UP000242877">
    <property type="component" value="Unassembled WGS sequence"/>
</dbReference>
<feature type="compositionally biased region" description="Basic and acidic residues" evidence="1">
    <location>
        <begin position="128"/>
        <end position="146"/>
    </location>
</feature>
<reference evidence="2 3" key="1">
    <citation type="journal article" date="2016" name="Genome Biol. Evol.">
        <title>Divergent and convergent evolution of fungal pathogenicity.</title>
        <authorList>
            <person name="Shang Y."/>
            <person name="Xiao G."/>
            <person name="Zheng P."/>
            <person name="Cen K."/>
            <person name="Zhan S."/>
            <person name="Wang C."/>
        </authorList>
    </citation>
    <scope>NUCLEOTIDE SEQUENCE [LARGE SCALE GENOMIC DNA]</scope>
    <source>
        <strain evidence="2 3">ARSEF 7405</strain>
    </source>
</reference>
<dbReference type="OrthoDB" id="3903581at2759"/>
<organism evidence="2 3">
    <name type="scientific">Ascosphaera apis ARSEF 7405</name>
    <dbReference type="NCBI Taxonomy" id="392613"/>
    <lineage>
        <taxon>Eukaryota</taxon>
        <taxon>Fungi</taxon>
        <taxon>Dikarya</taxon>
        <taxon>Ascomycota</taxon>
        <taxon>Pezizomycotina</taxon>
        <taxon>Eurotiomycetes</taxon>
        <taxon>Eurotiomycetidae</taxon>
        <taxon>Onygenales</taxon>
        <taxon>Ascosphaeraceae</taxon>
        <taxon>Ascosphaera</taxon>
    </lineage>
</organism>
<evidence type="ECO:0000313" key="2">
    <source>
        <dbReference type="EMBL" id="KZZ92784.1"/>
    </source>
</evidence>
<feature type="region of interest" description="Disordered" evidence="1">
    <location>
        <begin position="86"/>
        <end position="156"/>
    </location>
</feature>
<comment type="caution">
    <text evidence="2">The sequence shown here is derived from an EMBL/GenBank/DDBJ whole genome shotgun (WGS) entry which is preliminary data.</text>
</comment>
<sequence length="348" mass="38642">MRWLLGPPGHQPSFCPRNLCNDCYESPNWKVSCKNCLKPLCVEHDLRGLRLRICGYRDLATEKMQIDNRVWTAGFRRASESTFRRAAQSSASHISPITPGLRSTIDARGGVQSGGASSSSDSTQGMGDMRDEIEARTSASESERSTRSSSPSSLYEASGNEVSTWTGCHSFFCPQIRDTGDRRERCDIMLFECTSCKVLVCEHCHIANPPCECTYCQDNYTCPNCYPAKLADGSCRRVAEENAKIEAEERHARMLAQTGVESILLGAMERRLFLKRQTSGRPFQDDQQLGSFLFNPFLDSEDDEVEQDMFDATYGAMAYELEQGSGNFGNDIPDPGVGRAPLSPDDAE</sequence>
<protein>
    <submittedName>
        <fullName evidence="2">Uncharacterized protein</fullName>
    </submittedName>
</protein>